<dbReference type="AlphaFoldDB" id="G9ZC20"/>
<gene>
    <name evidence="1" type="ORF">HMPREF9080_00297</name>
</gene>
<evidence type="ECO:0000313" key="1">
    <source>
        <dbReference type="EMBL" id="EHM55915.1"/>
    </source>
</evidence>
<comment type="caution">
    <text evidence="1">The sequence shown here is derived from an EMBL/GenBank/DDBJ whole genome shotgun (WGS) entry which is preliminary data.</text>
</comment>
<sequence length="43" mass="4927">MYRRQAACLLGPLSGVVTGLKRFQEDDCQFYKVGAVAIFKIWF</sequence>
<dbReference type="HOGENOM" id="CLU_3231273_0_0_6"/>
<name>G9ZC20_9GAMM</name>
<reference evidence="1 2" key="1">
    <citation type="submission" date="2011-08" db="EMBL/GenBank/DDBJ databases">
        <authorList>
            <person name="Weinstock G."/>
            <person name="Sodergren E."/>
            <person name="Clifton S."/>
            <person name="Fulton L."/>
            <person name="Fulton B."/>
            <person name="Courtney L."/>
            <person name="Fronick C."/>
            <person name="Harrison M."/>
            <person name="Strong C."/>
            <person name="Farmer C."/>
            <person name="Delahaunty K."/>
            <person name="Markovic C."/>
            <person name="Hall O."/>
            <person name="Minx P."/>
            <person name="Tomlinson C."/>
            <person name="Mitreva M."/>
            <person name="Hou S."/>
            <person name="Chen J."/>
            <person name="Wollam A."/>
            <person name="Pepin K.H."/>
            <person name="Johnson M."/>
            <person name="Bhonagiri V."/>
            <person name="Zhang X."/>
            <person name="Suruliraj S."/>
            <person name="Warren W."/>
            <person name="Chinwalla A."/>
            <person name="Mardis E.R."/>
            <person name="Wilson R.K."/>
        </authorList>
    </citation>
    <scope>NUCLEOTIDE SEQUENCE [LARGE SCALE GENOMIC DNA]</scope>
    <source>
        <strain evidence="1 2">F0432</strain>
    </source>
</reference>
<protein>
    <submittedName>
        <fullName evidence="1">Uncharacterized protein</fullName>
    </submittedName>
</protein>
<proteinExistence type="predicted"/>
<accession>G9ZC20</accession>
<evidence type="ECO:0000313" key="2">
    <source>
        <dbReference type="Proteomes" id="UP000004750"/>
    </source>
</evidence>
<organism evidence="1 2">
    <name type="scientific">Cardiobacterium valvarum F0432</name>
    <dbReference type="NCBI Taxonomy" id="797473"/>
    <lineage>
        <taxon>Bacteria</taxon>
        <taxon>Pseudomonadati</taxon>
        <taxon>Pseudomonadota</taxon>
        <taxon>Gammaproteobacteria</taxon>
        <taxon>Cardiobacteriales</taxon>
        <taxon>Cardiobacteriaceae</taxon>
        <taxon>Cardiobacterium</taxon>
    </lineage>
</organism>
<dbReference type="Proteomes" id="UP000004750">
    <property type="component" value="Unassembled WGS sequence"/>
</dbReference>
<dbReference type="EMBL" id="AGCM01000017">
    <property type="protein sequence ID" value="EHM55915.1"/>
    <property type="molecule type" value="Genomic_DNA"/>
</dbReference>